<dbReference type="GO" id="GO:0001786">
    <property type="term" value="F:phosphatidylserine binding"/>
    <property type="evidence" value="ECO:0007669"/>
    <property type="project" value="TreeGrafter"/>
</dbReference>
<dbReference type="Gene3D" id="2.60.40.150">
    <property type="entry name" value="C2 domain"/>
    <property type="match status" value="1"/>
</dbReference>
<proteinExistence type="predicted"/>
<dbReference type="GO" id="GO:0005509">
    <property type="term" value="F:calcium ion binding"/>
    <property type="evidence" value="ECO:0007669"/>
    <property type="project" value="TreeGrafter"/>
</dbReference>
<dbReference type="Proteomes" id="UP000663852">
    <property type="component" value="Unassembled WGS sequence"/>
</dbReference>
<dbReference type="InterPro" id="IPR000008">
    <property type="entry name" value="C2_dom"/>
</dbReference>
<dbReference type="PROSITE" id="PS50004">
    <property type="entry name" value="C2"/>
    <property type="match status" value="1"/>
</dbReference>
<dbReference type="GO" id="GO:0000149">
    <property type="term" value="F:SNARE binding"/>
    <property type="evidence" value="ECO:0007669"/>
    <property type="project" value="TreeGrafter"/>
</dbReference>
<dbReference type="AlphaFoldDB" id="A0A815K4F2"/>
<dbReference type="PANTHER" id="PTHR10024">
    <property type="entry name" value="SYNAPTOTAGMIN"/>
    <property type="match status" value="1"/>
</dbReference>
<organism evidence="3 4">
    <name type="scientific">Adineta ricciae</name>
    <name type="common">Rotifer</name>
    <dbReference type="NCBI Taxonomy" id="249248"/>
    <lineage>
        <taxon>Eukaryota</taxon>
        <taxon>Metazoa</taxon>
        <taxon>Spiralia</taxon>
        <taxon>Gnathifera</taxon>
        <taxon>Rotifera</taxon>
        <taxon>Eurotatoria</taxon>
        <taxon>Bdelloidea</taxon>
        <taxon>Adinetida</taxon>
        <taxon>Adinetidae</taxon>
        <taxon>Adineta</taxon>
    </lineage>
</organism>
<dbReference type="OrthoDB" id="10259057at2759"/>
<dbReference type="SMART" id="SM00239">
    <property type="entry name" value="C2"/>
    <property type="match status" value="1"/>
</dbReference>
<comment type="caution">
    <text evidence="3">The sequence shown here is derived from an EMBL/GenBank/DDBJ whole genome shotgun (WGS) entry which is preliminary data.</text>
</comment>
<reference evidence="3" key="1">
    <citation type="submission" date="2021-02" db="EMBL/GenBank/DDBJ databases">
        <authorList>
            <person name="Nowell W R."/>
        </authorList>
    </citation>
    <scope>NUCLEOTIDE SEQUENCE</scope>
</reference>
<dbReference type="SUPFAM" id="SSF49562">
    <property type="entry name" value="C2 domain (Calcium/lipid-binding domain, CaLB)"/>
    <property type="match status" value="1"/>
</dbReference>
<gene>
    <name evidence="3" type="ORF">EDS130_LOCUS35217</name>
</gene>
<dbReference type="GO" id="GO:0030672">
    <property type="term" value="C:synaptic vesicle membrane"/>
    <property type="evidence" value="ECO:0007669"/>
    <property type="project" value="TreeGrafter"/>
</dbReference>
<feature type="domain" description="C2" evidence="2">
    <location>
        <begin position="503"/>
        <end position="627"/>
    </location>
</feature>
<dbReference type="Pfam" id="PF00168">
    <property type="entry name" value="C2"/>
    <property type="match status" value="1"/>
</dbReference>
<dbReference type="GO" id="GO:0048488">
    <property type="term" value="P:synaptic vesicle endocytosis"/>
    <property type="evidence" value="ECO:0007669"/>
    <property type="project" value="TreeGrafter"/>
</dbReference>
<dbReference type="GO" id="GO:0005886">
    <property type="term" value="C:plasma membrane"/>
    <property type="evidence" value="ECO:0007669"/>
    <property type="project" value="TreeGrafter"/>
</dbReference>
<dbReference type="PANTHER" id="PTHR10024:SF373">
    <property type="entry name" value="MIP05618P"/>
    <property type="match status" value="1"/>
</dbReference>
<feature type="compositionally biased region" description="Low complexity" evidence="1">
    <location>
        <begin position="221"/>
        <end position="234"/>
    </location>
</feature>
<feature type="region of interest" description="Disordered" evidence="1">
    <location>
        <begin position="273"/>
        <end position="310"/>
    </location>
</feature>
<feature type="region of interest" description="Disordered" evidence="1">
    <location>
        <begin position="221"/>
        <end position="255"/>
    </location>
</feature>
<sequence>MESFFQRMSSIVLQNKDKEGEDLDENETFRQQHFRHLQERRRSAPDIRRRGIVTERLGRVLDQKGTSEEQIPTQFSSAPVHWRRYVNANATSDVDGSSSIVSDGKKNIIIISPLTPTCLSKKSIDHVQIRLCRSCSPSPRPQHRAITKQATIHIDHCHDENSNVNLSLSDTTKATNRRLSAPLIIHASTHFHQRKHRSPVVDENLEEALIFPLQRLSLSSTTGTSTHHNNSVNSIGTSAGSPCPSPRPGIRSSSLNISPSNSIYLPSPLNHISSASGTPPSQFAVGPSTASSRVSIPSNNSTSPSADRRMSLQMRGRRPSMFDPIDPKELQQALYASATTKGNHSSNANTEDDLTHSVTHLSMVYDRDSEHVSIDTLALENLHLLDGYINNNNGDVISFYCRIRLLPERRSLFQTKIVRLPRLQTSYLFDKKQLNEFELPYEQLNYHAIEIFLYKVSTIKPLYKDVRIASVKYDLNELFQSDQSRLRKILDECDPHTTHQDPDLGELLLSLSYLQSAAKLSVVIIEAKNLRPLSIETKAYPDACVKVTLYDRNGKKIKRKKTSVQRTSDCPTFNEELVFELRRDVASEAIIEVRLVHDSLSYKEQLGSVIFGPIVNNTSKVTICAENVYWSTILSGESLNAQWQTLKPSIRIEESK</sequence>
<dbReference type="GO" id="GO:0030424">
    <property type="term" value="C:axon"/>
    <property type="evidence" value="ECO:0007669"/>
    <property type="project" value="TreeGrafter"/>
</dbReference>
<evidence type="ECO:0000259" key="2">
    <source>
        <dbReference type="PROSITE" id="PS50004"/>
    </source>
</evidence>
<name>A0A815K4F2_ADIRI</name>
<evidence type="ECO:0000256" key="1">
    <source>
        <dbReference type="SAM" id="MobiDB-lite"/>
    </source>
</evidence>
<evidence type="ECO:0000313" key="3">
    <source>
        <dbReference type="EMBL" id="CAF1386267.1"/>
    </source>
</evidence>
<dbReference type="InterPro" id="IPR035892">
    <property type="entry name" value="C2_domain_sf"/>
</dbReference>
<dbReference type="EMBL" id="CAJNOJ010000306">
    <property type="protein sequence ID" value="CAF1386267.1"/>
    <property type="molecule type" value="Genomic_DNA"/>
</dbReference>
<protein>
    <recommendedName>
        <fullName evidence="2">C2 domain-containing protein</fullName>
    </recommendedName>
</protein>
<accession>A0A815K4F2</accession>
<feature type="compositionally biased region" description="Polar residues" evidence="1">
    <location>
        <begin position="288"/>
        <end position="305"/>
    </location>
</feature>
<evidence type="ECO:0000313" key="4">
    <source>
        <dbReference type="Proteomes" id="UP000663852"/>
    </source>
</evidence>
<dbReference type="GO" id="GO:0048791">
    <property type="term" value="P:calcium ion-regulated exocytosis of neurotransmitter"/>
    <property type="evidence" value="ECO:0007669"/>
    <property type="project" value="TreeGrafter"/>
</dbReference>
<dbReference type="GO" id="GO:0005544">
    <property type="term" value="F:calcium-dependent phospholipid binding"/>
    <property type="evidence" value="ECO:0007669"/>
    <property type="project" value="TreeGrafter"/>
</dbReference>
<dbReference type="GO" id="GO:0031045">
    <property type="term" value="C:dense core granule"/>
    <property type="evidence" value="ECO:0007669"/>
    <property type="project" value="TreeGrafter"/>
</dbReference>
<dbReference type="GO" id="GO:0030276">
    <property type="term" value="F:clathrin binding"/>
    <property type="evidence" value="ECO:0007669"/>
    <property type="project" value="TreeGrafter"/>
</dbReference>